<feature type="compositionally biased region" description="Low complexity" evidence="3">
    <location>
        <begin position="184"/>
        <end position="202"/>
    </location>
</feature>
<dbReference type="InterPro" id="IPR021858">
    <property type="entry name" value="Fun_TF"/>
</dbReference>
<dbReference type="GO" id="GO:0003700">
    <property type="term" value="F:DNA-binding transcription factor activity"/>
    <property type="evidence" value="ECO:0007669"/>
    <property type="project" value="TreeGrafter"/>
</dbReference>
<keyword evidence="2" id="KW-0539">Nucleus</keyword>
<accession>A0A9P1H5U1</accession>
<evidence type="ECO:0000256" key="2">
    <source>
        <dbReference type="ARBA" id="ARBA00023242"/>
    </source>
</evidence>
<reference evidence="4" key="1">
    <citation type="submission" date="2022-11" db="EMBL/GenBank/DDBJ databases">
        <authorList>
            <person name="Scott C."/>
            <person name="Bruce N."/>
        </authorList>
    </citation>
    <scope>NUCLEOTIDE SEQUENCE</scope>
</reference>
<dbReference type="AlphaFoldDB" id="A0A9P1H5U1"/>
<protein>
    <recommendedName>
        <fullName evidence="6">C6 zinc finger domain-containing protein</fullName>
    </recommendedName>
</protein>
<gene>
    <name evidence="4" type="ORF">PPNO1_LOCUS6164</name>
</gene>
<dbReference type="PANTHER" id="PTHR37534">
    <property type="entry name" value="TRANSCRIPTIONAL ACTIVATOR PROTEIN UGA3"/>
    <property type="match status" value="1"/>
</dbReference>
<name>A0A9P1H5U1_9PEZI</name>
<evidence type="ECO:0000313" key="5">
    <source>
        <dbReference type="Proteomes" id="UP000838763"/>
    </source>
</evidence>
<dbReference type="PANTHER" id="PTHR37534:SF43">
    <property type="entry name" value="FINGER DOMAIN PROTEIN, PUTATIVE (AFU_ORTHOLOGUE AFUA_1G01850)-RELATED"/>
    <property type="match status" value="1"/>
</dbReference>
<comment type="subcellular location">
    <subcellularLocation>
        <location evidence="1">Nucleus</location>
    </subcellularLocation>
</comment>
<sequence>MATSRPHYLDNSVRVRGCRALRSRGRLSRSGGAEQDVGAAQDAPTPYNQPALLFDHRLTRAGEDVNSTRGATALYPSPVPLIPDTSMAQPSPPRDYDHTHSLFRQPQEPTATMLDTFGPAAALHSAGRVVSPTGEDSSTPLFLRFHPLASLSALASPPTPMTPSSYSDDDPRAFGTMAAQSTHSNPASPIPDDSPSTPSSPAHRAPSTTAAMTPHDHAHDMAHGAAADDFSIDGRFGDRLSGRSSATSGNYYKDPVAIKIPYNLEPLPSKLLENPMNLLHHFLNHTARVLMPYDDQQSNPFRIILPQMAVKNDHLLSLLLAYSASHRARLLHQKEPGVRMAQWVQDIFPALREALSDNARVISNTSLATAIMLASLEIISPKAFGYAIPWQEHLNLARDLMRKRFSGLAAPKISHSSSREDQVCSFLWSWFAYLDVLGGLSGGPRKSDSSPTLPLDYTDDPDEIDCITGFTTRCVRLLAQTADLARLVDSQRTRHMAFADPSSRPDHEIRERAFALDDALRKSVAREAHPCKHIRPENVDGRDRDEMRATNEAFHWAGIVQLHRRALGMPSSHPRVREAVENIMGCLLRIRRGGTAEVGILFPMFTAGCETQDQQHRDHILERFRTVEKNGMTQVGSPGAPEPRILIESFAC</sequence>
<evidence type="ECO:0000256" key="1">
    <source>
        <dbReference type="ARBA" id="ARBA00004123"/>
    </source>
</evidence>
<dbReference type="GO" id="GO:0005634">
    <property type="term" value="C:nucleus"/>
    <property type="evidence" value="ECO:0007669"/>
    <property type="project" value="UniProtKB-SubCell"/>
</dbReference>
<organism evidence="4 5">
    <name type="scientific">Parascedosporium putredinis</name>
    <dbReference type="NCBI Taxonomy" id="1442378"/>
    <lineage>
        <taxon>Eukaryota</taxon>
        <taxon>Fungi</taxon>
        <taxon>Dikarya</taxon>
        <taxon>Ascomycota</taxon>
        <taxon>Pezizomycotina</taxon>
        <taxon>Sordariomycetes</taxon>
        <taxon>Hypocreomycetidae</taxon>
        <taxon>Microascales</taxon>
        <taxon>Microascaceae</taxon>
        <taxon>Parascedosporium</taxon>
    </lineage>
</organism>
<keyword evidence="5" id="KW-1185">Reference proteome</keyword>
<dbReference type="Proteomes" id="UP000838763">
    <property type="component" value="Unassembled WGS sequence"/>
</dbReference>
<evidence type="ECO:0008006" key="6">
    <source>
        <dbReference type="Google" id="ProtNLM"/>
    </source>
</evidence>
<feature type="region of interest" description="Disordered" evidence="3">
    <location>
        <begin position="153"/>
        <end position="215"/>
    </location>
</feature>
<feature type="compositionally biased region" description="Low complexity" evidence="3">
    <location>
        <begin position="153"/>
        <end position="166"/>
    </location>
</feature>
<evidence type="ECO:0000313" key="4">
    <source>
        <dbReference type="EMBL" id="CAI4216510.1"/>
    </source>
</evidence>
<evidence type="ECO:0000256" key="3">
    <source>
        <dbReference type="SAM" id="MobiDB-lite"/>
    </source>
</evidence>
<dbReference type="GO" id="GO:0045944">
    <property type="term" value="P:positive regulation of transcription by RNA polymerase II"/>
    <property type="evidence" value="ECO:0007669"/>
    <property type="project" value="TreeGrafter"/>
</dbReference>
<proteinExistence type="predicted"/>
<comment type="caution">
    <text evidence="4">The sequence shown here is derived from an EMBL/GenBank/DDBJ whole genome shotgun (WGS) entry which is preliminary data.</text>
</comment>
<dbReference type="GO" id="GO:0000976">
    <property type="term" value="F:transcription cis-regulatory region binding"/>
    <property type="evidence" value="ECO:0007669"/>
    <property type="project" value="TreeGrafter"/>
</dbReference>
<dbReference type="Pfam" id="PF11951">
    <property type="entry name" value="Fungal_trans_2"/>
    <property type="match status" value="1"/>
</dbReference>
<dbReference type="OrthoDB" id="5229455at2759"/>
<dbReference type="EMBL" id="CALLCH030000015">
    <property type="protein sequence ID" value="CAI4216510.1"/>
    <property type="molecule type" value="Genomic_DNA"/>
</dbReference>
<feature type="region of interest" description="Disordered" evidence="3">
    <location>
        <begin position="24"/>
        <end position="47"/>
    </location>
</feature>